<dbReference type="EMBL" id="JH930469">
    <property type="protein sequence ID" value="EKM59390.1"/>
    <property type="molecule type" value="Genomic_DNA"/>
</dbReference>
<accession>K5WJ44</accession>
<name>K5WJ44_PHACS</name>
<dbReference type="AlphaFoldDB" id="K5WJ44"/>
<dbReference type="KEGG" id="pco:PHACADRAFT_157746"/>
<keyword evidence="2" id="KW-1185">Reference proteome</keyword>
<dbReference type="RefSeq" id="XP_007391951.1">
    <property type="nucleotide sequence ID" value="XM_007391889.1"/>
</dbReference>
<evidence type="ECO:0000313" key="2">
    <source>
        <dbReference type="Proteomes" id="UP000008370"/>
    </source>
</evidence>
<dbReference type="HOGENOM" id="CLU_2559026_0_0_1"/>
<gene>
    <name evidence="1" type="ORF">PHACADRAFT_157746</name>
</gene>
<proteinExistence type="predicted"/>
<organism evidence="1 2">
    <name type="scientific">Phanerochaete carnosa (strain HHB-10118-sp)</name>
    <name type="common">White-rot fungus</name>
    <name type="synonym">Peniophora carnosa</name>
    <dbReference type="NCBI Taxonomy" id="650164"/>
    <lineage>
        <taxon>Eukaryota</taxon>
        <taxon>Fungi</taxon>
        <taxon>Dikarya</taxon>
        <taxon>Basidiomycota</taxon>
        <taxon>Agaricomycotina</taxon>
        <taxon>Agaricomycetes</taxon>
        <taxon>Polyporales</taxon>
        <taxon>Phanerochaetaceae</taxon>
        <taxon>Phanerochaete</taxon>
    </lineage>
</organism>
<dbReference type="InParanoid" id="K5WJ44"/>
<sequence length="82" mass="8777">MNLTRLPTSASRPVFKSTIKAVSSHRPTTVSRTIMGALNGQKNVVVSKQNGARSGLIPVANRLGEGRALAQDVWSVFKCVLT</sequence>
<reference evidence="1 2" key="1">
    <citation type="journal article" date="2012" name="BMC Genomics">
        <title>Comparative genomics of the white-rot fungi, Phanerochaete carnosa and P. chrysosporium, to elucidate the genetic basis of the distinct wood types they colonize.</title>
        <authorList>
            <person name="Suzuki H."/>
            <person name="MacDonald J."/>
            <person name="Syed K."/>
            <person name="Salamov A."/>
            <person name="Hori C."/>
            <person name="Aerts A."/>
            <person name="Henrissat B."/>
            <person name="Wiebenga A."/>
            <person name="vanKuyk P.A."/>
            <person name="Barry K."/>
            <person name="Lindquist E."/>
            <person name="LaButti K."/>
            <person name="Lapidus A."/>
            <person name="Lucas S."/>
            <person name="Coutinho P."/>
            <person name="Gong Y."/>
            <person name="Samejima M."/>
            <person name="Mahadevan R."/>
            <person name="Abou-Zaid M."/>
            <person name="de Vries R.P."/>
            <person name="Igarashi K."/>
            <person name="Yadav J.S."/>
            <person name="Grigoriev I.V."/>
            <person name="Master E.R."/>
        </authorList>
    </citation>
    <scope>NUCLEOTIDE SEQUENCE [LARGE SCALE GENOMIC DNA]</scope>
    <source>
        <strain evidence="1 2">HHB-10118-sp</strain>
    </source>
</reference>
<protein>
    <submittedName>
        <fullName evidence="1">Uncharacterized protein</fullName>
    </submittedName>
</protein>
<evidence type="ECO:0000313" key="1">
    <source>
        <dbReference type="EMBL" id="EKM59390.1"/>
    </source>
</evidence>
<dbReference type="GeneID" id="18909080"/>
<dbReference type="Proteomes" id="UP000008370">
    <property type="component" value="Unassembled WGS sequence"/>
</dbReference>